<keyword evidence="1" id="KW-0732">Signal</keyword>
<dbReference type="STRING" id="305900.GV64_00235"/>
<dbReference type="AlphaFoldDB" id="A0A081K5E7"/>
<dbReference type="RefSeq" id="WP_020582564.1">
    <property type="nucleotide sequence ID" value="NZ_JOJP01000001.1"/>
</dbReference>
<gene>
    <name evidence="2" type="ORF">GV64_00235</name>
</gene>
<name>A0A081K5E7_9GAMM</name>
<evidence type="ECO:0000256" key="1">
    <source>
        <dbReference type="SAM" id="SignalP"/>
    </source>
</evidence>
<keyword evidence="3" id="KW-1185">Reference proteome</keyword>
<dbReference type="eggNOG" id="ENOG5034BAT">
    <property type="taxonomic scope" value="Bacteria"/>
</dbReference>
<feature type="signal peptide" evidence="1">
    <location>
        <begin position="1"/>
        <end position="22"/>
    </location>
</feature>
<evidence type="ECO:0000313" key="3">
    <source>
        <dbReference type="Proteomes" id="UP000027997"/>
    </source>
</evidence>
<evidence type="ECO:0000313" key="2">
    <source>
        <dbReference type="EMBL" id="KEI69373.1"/>
    </source>
</evidence>
<proteinExistence type="predicted"/>
<reference evidence="2 3" key="1">
    <citation type="submission" date="2014-06" db="EMBL/GenBank/DDBJ databases">
        <title>Whole Genome Sequences of Three Symbiotic Endozoicomonas Bacteria.</title>
        <authorList>
            <person name="Neave M.J."/>
            <person name="Apprill A."/>
            <person name="Voolstra C.R."/>
        </authorList>
    </citation>
    <scope>NUCLEOTIDE SEQUENCE [LARGE SCALE GENOMIC DNA]</scope>
    <source>
        <strain evidence="2 3">DSM 22380</strain>
    </source>
</reference>
<feature type="chain" id="PRO_5001758626" evidence="1">
    <location>
        <begin position="23"/>
        <end position="192"/>
    </location>
</feature>
<protein>
    <submittedName>
        <fullName evidence="2">Uncharacterized protein</fullName>
    </submittedName>
</protein>
<organism evidence="2 3">
    <name type="scientific">Endozoicomonas elysicola</name>
    <dbReference type="NCBI Taxonomy" id="305900"/>
    <lineage>
        <taxon>Bacteria</taxon>
        <taxon>Pseudomonadati</taxon>
        <taxon>Pseudomonadota</taxon>
        <taxon>Gammaproteobacteria</taxon>
        <taxon>Oceanospirillales</taxon>
        <taxon>Endozoicomonadaceae</taxon>
        <taxon>Endozoicomonas</taxon>
    </lineage>
</organism>
<comment type="caution">
    <text evidence="2">The sequence shown here is derived from an EMBL/GenBank/DDBJ whole genome shotgun (WGS) entry which is preliminary data.</text>
</comment>
<sequence>MKSAATLFAILFSITTFQTALAKSLTAEEKKGIQRTIINNIKIKTKARVLENSSIQKTFSAKFYDVTITQHDIAEGSSSAHNRTLVKQGNKFIYLESPTTDEPLPKLFSMLNKQFMLKNQKDAQILEEALDTIYPISTSFGTEDLDKKAIRQEGNQWIFIRGGFFDKLMGFVFQTDSGGRIQSVSYSLNIDG</sequence>
<accession>A0A081K5E7</accession>
<dbReference type="Proteomes" id="UP000027997">
    <property type="component" value="Unassembled WGS sequence"/>
</dbReference>
<dbReference type="EMBL" id="JOJP01000001">
    <property type="protein sequence ID" value="KEI69373.1"/>
    <property type="molecule type" value="Genomic_DNA"/>
</dbReference>